<feature type="region of interest" description="Disordered" evidence="14">
    <location>
        <begin position="1"/>
        <end position="63"/>
    </location>
</feature>
<evidence type="ECO:0000256" key="1">
    <source>
        <dbReference type="ARBA" id="ARBA00004141"/>
    </source>
</evidence>
<feature type="transmembrane region" description="Helical" evidence="15">
    <location>
        <begin position="257"/>
        <end position="278"/>
    </location>
</feature>
<feature type="transmembrane region" description="Helical" evidence="15">
    <location>
        <begin position="362"/>
        <end position="385"/>
    </location>
</feature>
<keyword evidence="6 15" id="KW-0812">Transmembrane</keyword>
<dbReference type="Proteomes" id="UP000242877">
    <property type="component" value="Unassembled WGS sequence"/>
</dbReference>
<feature type="coiled-coil region" evidence="13">
    <location>
        <begin position="479"/>
        <end position="506"/>
    </location>
</feature>
<evidence type="ECO:0000313" key="17">
    <source>
        <dbReference type="Proteomes" id="UP000242877"/>
    </source>
</evidence>
<evidence type="ECO:0000256" key="13">
    <source>
        <dbReference type="SAM" id="Coils"/>
    </source>
</evidence>
<keyword evidence="13" id="KW-0175">Coiled coil</keyword>
<feature type="compositionally biased region" description="Basic and acidic residues" evidence="14">
    <location>
        <begin position="523"/>
        <end position="547"/>
    </location>
</feature>
<evidence type="ECO:0000256" key="4">
    <source>
        <dbReference type="ARBA" id="ARBA00022516"/>
    </source>
</evidence>
<dbReference type="PANTHER" id="PTHR31201">
    <property type="entry name" value="OS01G0585100 PROTEIN"/>
    <property type="match status" value="1"/>
</dbReference>
<evidence type="ECO:0000256" key="15">
    <source>
        <dbReference type="SAM" id="Phobius"/>
    </source>
</evidence>
<dbReference type="OrthoDB" id="406287at2759"/>
<dbReference type="AlphaFoldDB" id="A0A168B1D4"/>
<keyword evidence="10" id="KW-0594">Phospholipid biosynthesis</keyword>
<dbReference type="Pfam" id="PF10998">
    <property type="entry name" value="DUF2838"/>
    <property type="match status" value="1"/>
</dbReference>
<protein>
    <recommendedName>
        <fullName evidence="3">Glycerophosphocholine acyltransferase 1</fullName>
    </recommendedName>
</protein>
<feature type="compositionally biased region" description="Low complexity" evidence="14">
    <location>
        <begin position="553"/>
        <end position="580"/>
    </location>
</feature>
<keyword evidence="12" id="KW-0012">Acyltransferase</keyword>
<feature type="compositionally biased region" description="Low complexity" evidence="14">
    <location>
        <begin position="90"/>
        <end position="105"/>
    </location>
</feature>
<dbReference type="GO" id="GO:0016020">
    <property type="term" value="C:membrane"/>
    <property type="evidence" value="ECO:0007669"/>
    <property type="project" value="UniProtKB-SubCell"/>
</dbReference>
<sequence>MPDHDHNNKNNNDDRESAAQILESETENPATNNPTIPVGDTTIETIMDHTSDITPSPEVEDAYEAPPIGLNATNQIQELFSDDDLDETSRPSSSASASRRSSLSSVYPEESDLFIPLDKITVFDFLQNLDLPHKIERWQEKIQAQTKRVKAQQEKLKSRGLSAKQKVLGELKKRTPDERLDKYRKRMQNAVERLGDRWNDTATVTMREKISFICGVLNIFICGLLIGSHPAWFYYWYTFQLMILMPARYYSYHKIGYHYFLADMCYFVNLLAMLSIWCFPGSKRLFISTYCLAFGNNAIAIALWRNSLVFHSVDKVTSVSIHLLPPVTLHCLTHLTPAEFLQERFPAIYHIKFSPPDSPEHYGLLSMMLWATVPYAVWQLAYYFLINVRRADKIAAGRPTSFTWLKKSYAKTWIGKVVLSLPEALQEAAFMGIQYSYALFTIIPCPLWFWYKHASTAFLSIVFTWGVYNGATFYIDVFGNRFRKELDQLKREVAKWQNDSVQIVENGQGGVSAVGSPASAPLDAKEKDESGKRELNQLPPLERKVKSGPESLGQSTGIDGQDQGQGQEQGQQGQQENGAGSVRSRSTRDESKGEQ</sequence>
<dbReference type="InterPro" id="IPR021261">
    <property type="entry name" value="GPCAT"/>
</dbReference>
<reference evidence="16 17" key="1">
    <citation type="journal article" date="2016" name="Genome Biol. Evol.">
        <title>Divergent and convergent evolution of fungal pathogenicity.</title>
        <authorList>
            <person name="Shang Y."/>
            <person name="Xiao G."/>
            <person name="Zheng P."/>
            <person name="Cen K."/>
            <person name="Zhan S."/>
            <person name="Wang C."/>
        </authorList>
    </citation>
    <scope>NUCLEOTIDE SEQUENCE [LARGE SCALE GENOMIC DNA]</scope>
    <source>
        <strain evidence="16 17">ARSEF 7405</strain>
    </source>
</reference>
<evidence type="ECO:0000313" key="16">
    <source>
        <dbReference type="EMBL" id="KZZ94655.1"/>
    </source>
</evidence>
<evidence type="ECO:0000256" key="12">
    <source>
        <dbReference type="ARBA" id="ARBA00023315"/>
    </source>
</evidence>
<evidence type="ECO:0000256" key="10">
    <source>
        <dbReference type="ARBA" id="ARBA00023209"/>
    </source>
</evidence>
<feature type="transmembrane region" description="Helical" evidence="15">
    <location>
        <begin position="216"/>
        <end position="237"/>
    </location>
</feature>
<feature type="compositionally biased region" description="Basic and acidic residues" evidence="14">
    <location>
        <begin position="586"/>
        <end position="595"/>
    </location>
</feature>
<feature type="region of interest" description="Disordered" evidence="14">
    <location>
        <begin position="84"/>
        <end position="105"/>
    </location>
</feature>
<dbReference type="PANTHER" id="PTHR31201:SF1">
    <property type="entry name" value="GLYCEROPHOSPHOCHOLINE ACYLTRANSFERASE 1"/>
    <property type="match status" value="1"/>
</dbReference>
<feature type="transmembrane region" description="Helical" evidence="15">
    <location>
        <begin position="285"/>
        <end position="304"/>
    </location>
</feature>
<dbReference type="EMBL" id="AZGZ01000006">
    <property type="protein sequence ID" value="KZZ94655.1"/>
    <property type="molecule type" value="Genomic_DNA"/>
</dbReference>
<evidence type="ECO:0000256" key="6">
    <source>
        <dbReference type="ARBA" id="ARBA00022692"/>
    </source>
</evidence>
<organism evidence="16 17">
    <name type="scientific">Ascosphaera apis ARSEF 7405</name>
    <dbReference type="NCBI Taxonomy" id="392613"/>
    <lineage>
        <taxon>Eukaryota</taxon>
        <taxon>Fungi</taxon>
        <taxon>Dikarya</taxon>
        <taxon>Ascomycota</taxon>
        <taxon>Pezizomycotina</taxon>
        <taxon>Eurotiomycetes</taxon>
        <taxon>Eurotiomycetidae</taxon>
        <taxon>Onygenales</taxon>
        <taxon>Ascosphaeraceae</taxon>
        <taxon>Ascosphaera</taxon>
    </lineage>
</organism>
<feature type="region of interest" description="Disordered" evidence="14">
    <location>
        <begin position="507"/>
        <end position="595"/>
    </location>
</feature>
<keyword evidence="7 15" id="KW-1133">Transmembrane helix</keyword>
<keyword evidence="4" id="KW-0444">Lipid biosynthesis</keyword>
<evidence type="ECO:0000256" key="2">
    <source>
        <dbReference type="ARBA" id="ARBA00006675"/>
    </source>
</evidence>
<evidence type="ECO:0000256" key="8">
    <source>
        <dbReference type="ARBA" id="ARBA00023098"/>
    </source>
</evidence>
<evidence type="ECO:0000256" key="3">
    <source>
        <dbReference type="ARBA" id="ARBA00019082"/>
    </source>
</evidence>
<name>A0A168B1D4_9EURO</name>
<dbReference type="GO" id="GO:0006656">
    <property type="term" value="P:phosphatidylcholine biosynthetic process"/>
    <property type="evidence" value="ECO:0007669"/>
    <property type="project" value="TreeGrafter"/>
</dbReference>
<keyword evidence="8" id="KW-0443">Lipid metabolism</keyword>
<feature type="compositionally biased region" description="Basic and acidic residues" evidence="14">
    <location>
        <begin position="1"/>
        <end position="17"/>
    </location>
</feature>
<comment type="similarity">
    <text evidence="2">Belongs to the GPC1 family.</text>
</comment>
<dbReference type="VEuPathDB" id="FungiDB:AAP_01955"/>
<keyword evidence="17" id="KW-1185">Reference proteome</keyword>
<keyword evidence="5" id="KW-0808">Transferase</keyword>
<accession>A0A168B1D4</accession>
<proteinExistence type="inferred from homology"/>
<feature type="transmembrane region" description="Helical" evidence="15">
    <location>
        <begin position="457"/>
        <end position="475"/>
    </location>
</feature>
<gene>
    <name evidence="16" type="ORF">AAP_01955</name>
</gene>
<comment type="caution">
    <text evidence="16">The sequence shown here is derived from an EMBL/GenBank/DDBJ whole genome shotgun (WGS) entry which is preliminary data.</text>
</comment>
<comment type="subcellular location">
    <subcellularLocation>
        <location evidence="1">Membrane</location>
        <topology evidence="1">Multi-pass membrane protein</topology>
    </subcellularLocation>
</comment>
<keyword evidence="11" id="KW-1208">Phospholipid metabolism</keyword>
<dbReference type="GO" id="GO:0016746">
    <property type="term" value="F:acyltransferase activity"/>
    <property type="evidence" value="ECO:0007669"/>
    <property type="project" value="UniProtKB-KW"/>
</dbReference>
<evidence type="ECO:0000256" key="14">
    <source>
        <dbReference type="SAM" id="MobiDB-lite"/>
    </source>
</evidence>
<evidence type="ECO:0000256" key="11">
    <source>
        <dbReference type="ARBA" id="ARBA00023264"/>
    </source>
</evidence>
<keyword evidence="9 15" id="KW-0472">Membrane</keyword>
<evidence type="ECO:0000256" key="9">
    <source>
        <dbReference type="ARBA" id="ARBA00023136"/>
    </source>
</evidence>
<evidence type="ECO:0000256" key="5">
    <source>
        <dbReference type="ARBA" id="ARBA00022679"/>
    </source>
</evidence>
<feature type="transmembrane region" description="Helical" evidence="15">
    <location>
        <begin position="435"/>
        <end position="451"/>
    </location>
</feature>
<evidence type="ECO:0000256" key="7">
    <source>
        <dbReference type="ARBA" id="ARBA00022989"/>
    </source>
</evidence>